<name>A0AAD4Y508_OVIAM</name>
<dbReference type="Proteomes" id="UP001214576">
    <property type="component" value="Unassembled WGS sequence"/>
</dbReference>
<feature type="region of interest" description="Disordered" evidence="1">
    <location>
        <begin position="1"/>
        <end position="90"/>
    </location>
</feature>
<dbReference type="AlphaFoldDB" id="A0AAD4Y508"/>
<feature type="compositionally biased region" description="Basic and acidic residues" evidence="1">
    <location>
        <begin position="23"/>
        <end position="33"/>
    </location>
</feature>
<proteinExistence type="predicted"/>
<comment type="caution">
    <text evidence="2">The sequence shown here is derived from an EMBL/GenBank/DDBJ whole genome shotgun (WGS) entry which is preliminary data.</text>
</comment>
<feature type="compositionally biased region" description="Basic residues" evidence="1">
    <location>
        <begin position="1"/>
        <end position="12"/>
    </location>
</feature>
<evidence type="ECO:0000313" key="2">
    <source>
        <dbReference type="EMBL" id="KAI4535179.1"/>
    </source>
</evidence>
<evidence type="ECO:0000313" key="3">
    <source>
        <dbReference type="Proteomes" id="UP001214576"/>
    </source>
</evidence>
<dbReference type="EMBL" id="JAKZEL010000018">
    <property type="protein sequence ID" value="KAI4535179.1"/>
    <property type="molecule type" value="Genomic_DNA"/>
</dbReference>
<accession>A0AAD4Y508</accession>
<organism evidence="2 3">
    <name type="scientific">Ovis ammon polii</name>
    <dbReference type="NCBI Taxonomy" id="230172"/>
    <lineage>
        <taxon>Eukaryota</taxon>
        <taxon>Metazoa</taxon>
        <taxon>Chordata</taxon>
        <taxon>Craniata</taxon>
        <taxon>Vertebrata</taxon>
        <taxon>Euteleostomi</taxon>
        <taxon>Mammalia</taxon>
        <taxon>Eutheria</taxon>
        <taxon>Laurasiatheria</taxon>
        <taxon>Artiodactyla</taxon>
        <taxon>Ruminantia</taxon>
        <taxon>Pecora</taxon>
        <taxon>Bovidae</taxon>
        <taxon>Caprinae</taxon>
        <taxon>Ovis</taxon>
    </lineage>
</organism>
<protein>
    <submittedName>
        <fullName evidence="2">Uncharacterized protein</fullName>
    </submittedName>
</protein>
<feature type="compositionally biased region" description="Basic and acidic residues" evidence="1">
    <location>
        <begin position="72"/>
        <end position="81"/>
    </location>
</feature>
<evidence type="ECO:0000256" key="1">
    <source>
        <dbReference type="SAM" id="MobiDB-lite"/>
    </source>
</evidence>
<keyword evidence="3" id="KW-1185">Reference proteome</keyword>
<sequence>MVAPRRSARIRVRPPAVWTKPLRRSEGPEVRRARDSRRRQQAQPPEGAVRARGTAGSDGPFPARSLSVSLDKGPRSTDLEKSAMGFTGFA</sequence>
<reference evidence="2" key="1">
    <citation type="submission" date="2022-03" db="EMBL/GenBank/DDBJ databases">
        <title>Genomic analyses of argali, domestic sheep and their hybrids provide insights into chromosomal evolution, heterosis and genetic basis of agronomic traits.</title>
        <authorList>
            <person name="Li M."/>
        </authorList>
    </citation>
    <scope>NUCLEOTIDE SEQUENCE</scope>
    <source>
        <strain evidence="2">CAU-MHL-2022a</strain>
        <tissue evidence="2">Skin</tissue>
    </source>
</reference>
<gene>
    <name evidence="2" type="ORF">MG293_014405</name>
</gene>